<dbReference type="AlphaFoldDB" id="X1GI23"/>
<proteinExistence type="predicted"/>
<sequence length="78" mass="9316">MGVIISGVRMISEPYNYILQKAKDIYVRDLAKGLENFLNKSFEALKPLSYKYKEVVNMREDDTYYLCIGTWLRTKWQR</sequence>
<accession>X1GI23</accession>
<name>X1GI23_9ZZZZ</name>
<comment type="caution">
    <text evidence="1">The sequence shown here is derived from an EMBL/GenBank/DDBJ whole genome shotgun (WGS) entry which is preliminary data.</text>
</comment>
<organism evidence="1">
    <name type="scientific">marine sediment metagenome</name>
    <dbReference type="NCBI Taxonomy" id="412755"/>
    <lineage>
        <taxon>unclassified sequences</taxon>
        <taxon>metagenomes</taxon>
        <taxon>ecological metagenomes</taxon>
    </lineage>
</organism>
<reference evidence="1" key="1">
    <citation type="journal article" date="2014" name="Front. Microbiol.">
        <title>High frequency of phylogenetically diverse reductive dehalogenase-homologous genes in deep subseafloor sedimentary metagenomes.</title>
        <authorList>
            <person name="Kawai M."/>
            <person name="Futagami T."/>
            <person name="Toyoda A."/>
            <person name="Takaki Y."/>
            <person name="Nishi S."/>
            <person name="Hori S."/>
            <person name="Arai W."/>
            <person name="Tsubouchi T."/>
            <person name="Morono Y."/>
            <person name="Uchiyama I."/>
            <person name="Ito T."/>
            <person name="Fujiyama A."/>
            <person name="Inagaki F."/>
            <person name="Takami H."/>
        </authorList>
    </citation>
    <scope>NUCLEOTIDE SEQUENCE</scope>
    <source>
        <strain evidence="1">Expedition CK06-06</strain>
    </source>
</reference>
<protein>
    <submittedName>
        <fullName evidence="1">Uncharacterized protein</fullName>
    </submittedName>
</protein>
<gene>
    <name evidence="1" type="ORF">S03H2_38524</name>
</gene>
<evidence type="ECO:0000313" key="1">
    <source>
        <dbReference type="EMBL" id="GAH56847.1"/>
    </source>
</evidence>
<feature type="non-terminal residue" evidence="1">
    <location>
        <position position="78"/>
    </location>
</feature>
<dbReference type="EMBL" id="BARU01023755">
    <property type="protein sequence ID" value="GAH56847.1"/>
    <property type="molecule type" value="Genomic_DNA"/>
</dbReference>